<protein>
    <recommendedName>
        <fullName evidence="1">AAA-ATPase-like domain-containing protein</fullName>
    </recommendedName>
</protein>
<evidence type="ECO:0000313" key="2">
    <source>
        <dbReference type="EMBL" id="KAA6299830.1"/>
    </source>
</evidence>
<proteinExistence type="predicted"/>
<dbReference type="PANTHER" id="PTHR34825:SF1">
    <property type="entry name" value="AAA-ATPASE-LIKE DOMAIN-CONTAINING PROTEIN"/>
    <property type="match status" value="1"/>
</dbReference>
<dbReference type="InterPro" id="IPR018631">
    <property type="entry name" value="AAA-ATPase-like_dom"/>
</dbReference>
<gene>
    <name evidence="2" type="ORF">EZS26_004031</name>
</gene>
<dbReference type="EMBL" id="SNRX01000217">
    <property type="protein sequence ID" value="KAA6299830.1"/>
    <property type="molecule type" value="Genomic_DNA"/>
</dbReference>
<dbReference type="PANTHER" id="PTHR34825">
    <property type="entry name" value="CONSERVED PROTEIN, WITH A WEAK D-GALACTARATE DEHYDRATASE/ALTRONATE HYDROLASE DOMAIN"/>
    <property type="match status" value="1"/>
</dbReference>
<dbReference type="Pfam" id="PF09820">
    <property type="entry name" value="AAA-ATPase_like"/>
    <property type="match status" value="1"/>
</dbReference>
<name>A0A5M8NSN7_9BACT</name>
<dbReference type="AlphaFoldDB" id="A0A5M8NSN7"/>
<evidence type="ECO:0000259" key="1">
    <source>
        <dbReference type="Pfam" id="PF09820"/>
    </source>
</evidence>
<evidence type="ECO:0000313" key="3">
    <source>
        <dbReference type="Proteomes" id="UP000324575"/>
    </source>
</evidence>
<organism evidence="2 3">
    <name type="scientific">Candidatus Ordinivivax streblomastigis</name>
    <dbReference type="NCBI Taxonomy" id="2540710"/>
    <lineage>
        <taxon>Bacteria</taxon>
        <taxon>Pseudomonadati</taxon>
        <taxon>Bacteroidota</taxon>
        <taxon>Bacteroidia</taxon>
        <taxon>Bacteroidales</taxon>
        <taxon>Candidatus Ordinivivax</taxon>
    </lineage>
</organism>
<sequence>MSAFLKRKASFQDITLVSEHASDCFAELIEALHRKTGKKVIVFIDEYDSPILNTTGQPEAEGVRSELQQFYGILKASDDHLKFIFPTGIMKVTKLSIFSVFNSLNEITIDDRYASIYGYPQTELESNFSEHIDDTAAHLDVTSENLSANIRNWYDGYTWDGKTPVYNPFSTLMFFDKRKFSGY</sequence>
<comment type="caution">
    <text evidence="2">The sequence shown here is derived from an EMBL/GenBank/DDBJ whole genome shotgun (WGS) entry which is preliminary data.</text>
</comment>
<reference evidence="2 3" key="1">
    <citation type="submission" date="2019-03" db="EMBL/GenBank/DDBJ databases">
        <title>Single cell metagenomics reveals metabolic interactions within the superorganism composed of flagellate Streblomastix strix and complex community of Bacteroidetes bacteria on its surface.</title>
        <authorList>
            <person name="Treitli S.C."/>
            <person name="Kolisko M."/>
            <person name="Husnik F."/>
            <person name="Keeling P."/>
            <person name="Hampl V."/>
        </authorList>
    </citation>
    <scope>NUCLEOTIDE SEQUENCE [LARGE SCALE GENOMIC DNA]</scope>
    <source>
        <strain evidence="2">St1</strain>
    </source>
</reference>
<feature type="domain" description="AAA-ATPase-like" evidence="1">
    <location>
        <begin position="17"/>
        <end position="98"/>
    </location>
</feature>
<dbReference type="Proteomes" id="UP000324575">
    <property type="component" value="Unassembled WGS sequence"/>
</dbReference>
<accession>A0A5M8NSN7</accession>